<gene>
    <name evidence="2" type="ORF">DU69_17505</name>
</gene>
<evidence type="ECO:0000256" key="1">
    <source>
        <dbReference type="SAM" id="MobiDB-lite"/>
    </source>
</evidence>
<dbReference type="Proteomes" id="UP000034657">
    <property type="component" value="Unassembled WGS sequence"/>
</dbReference>
<feature type="region of interest" description="Disordered" evidence="1">
    <location>
        <begin position="84"/>
        <end position="108"/>
    </location>
</feature>
<proteinExistence type="predicted"/>
<protein>
    <submittedName>
        <fullName evidence="2">Uncharacterized protein</fullName>
    </submittedName>
</protein>
<dbReference type="AlphaFoldDB" id="A0A0F8LKG0"/>
<comment type="caution">
    <text evidence="2">The sequence shown here is derived from an EMBL/GenBank/DDBJ whole genome shotgun (WGS) entry which is preliminary data.</text>
</comment>
<organism evidence="2 3">
    <name type="scientific">Methanosarcina mazei</name>
    <name type="common">Methanosarcina frisia</name>
    <dbReference type="NCBI Taxonomy" id="2209"/>
    <lineage>
        <taxon>Archaea</taxon>
        <taxon>Methanobacteriati</taxon>
        <taxon>Methanobacteriota</taxon>
        <taxon>Stenosarchaea group</taxon>
        <taxon>Methanomicrobia</taxon>
        <taxon>Methanosarcinales</taxon>
        <taxon>Methanosarcinaceae</taxon>
        <taxon>Methanosarcina</taxon>
    </lineage>
</organism>
<name>A0A0F8LKG0_METMZ</name>
<evidence type="ECO:0000313" key="3">
    <source>
        <dbReference type="Proteomes" id="UP000034657"/>
    </source>
</evidence>
<sequence length="108" mass="12201">MRIRLLFLRRIAPSSLTQVNETKVIAPENTPATISTVPYILPVFWIISLAEINPHLPAVVEVGLYTFLCILLQLPLWYRKSVVGKKEENKSSSFDCKMEKGAPYGLNL</sequence>
<feature type="compositionally biased region" description="Basic and acidic residues" evidence="1">
    <location>
        <begin position="84"/>
        <end position="100"/>
    </location>
</feature>
<accession>A0A0F8LKG0</accession>
<evidence type="ECO:0000313" key="2">
    <source>
        <dbReference type="EMBL" id="KKG93755.1"/>
    </source>
</evidence>
<reference evidence="2 3" key="1">
    <citation type="journal article" date="2015" name="ISME J.">
        <title>Genomic and phenotypic differentiation among Methanosarcina mazei populations from Columbia River sediment.</title>
        <authorList>
            <person name="Youngblut N.D."/>
            <person name="Wirth J.S."/>
            <person name="Henriksen J.R."/>
            <person name="Smith M."/>
            <person name="Simon H."/>
            <person name="Metcalf W.W."/>
            <person name="Whitaker R.J."/>
        </authorList>
    </citation>
    <scope>NUCLEOTIDE SEQUENCE [LARGE SCALE GENOMIC DNA]</scope>
    <source>
        <strain evidence="2 3">3.H.M.1A.1</strain>
    </source>
</reference>
<dbReference type="EMBL" id="JJPT01000037">
    <property type="protein sequence ID" value="KKG93755.1"/>
    <property type="molecule type" value="Genomic_DNA"/>
</dbReference>
<dbReference type="PATRIC" id="fig|2209.75.peg.3868"/>